<evidence type="ECO:0000313" key="2">
    <source>
        <dbReference type="EMBL" id="CAK9114127.1"/>
    </source>
</evidence>
<evidence type="ECO:0000256" key="1">
    <source>
        <dbReference type="SAM" id="MobiDB-lite"/>
    </source>
</evidence>
<sequence>MPTHSPEELSHKAVDALWRAALDVVKDNFNAAEHLPKKVYDPLMLLVLHMAPPQRGKSRLFQAVELLFETADDFVAKLAKKAADELATKLAPPLEGYLPPSEMQVSTKSISLQSFTMTEFFYRRSVEFPQVEIGGKKEKTTSRLWYWQAFNLDGCYEFLENIGLLGSRHDRDKTSGAVNTHASTLNTLAQRGKTKRATRTSTSYESSRAQHIALSLLGNGHPARLISMERGLEGGHTAATRERFLFAVDVSVARHDKVPKDLLETNGDVPAWTWLPLTPLQATIFRWTSLLNNPKHFEGVEKPEVRRWWCGLSGGLVGGGLSRTRQNTSALERAGSVSTSRRNQVAQSIRASGKESTPLEALHANAAHMQGMLSASVAILELAGGGGTFDTDGNLEITEDHAQVAARLVELSVQVREVLRGPLDPATAASSDESDNEPFQPVQVLPHEIVPLKLSDLDPKDIFFQKGLGDNGSMLLSSQDGILKDRELVQKLLLLGRSEIKMSKVVDSYHVVQQVQGKRGKALQVLTKAFELFPRLGYILQPAGGRAGDTMVVFRAWSSNTGNQTQYHNEAMRCCRLSIRDISKRRALWNDRSGGEQKPPANSGAEETPNASARAPSPRASSDVRAPMPSTPPTGR</sequence>
<dbReference type="EMBL" id="CAXAMN010027954">
    <property type="protein sequence ID" value="CAK9114127.1"/>
    <property type="molecule type" value="Genomic_DNA"/>
</dbReference>
<name>A0ABP0SNX1_9DINO</name>
<organism evidence="2 3">
    <name type="scientific">Durusdinium trenchii</name>
    <dbReference type="NCBI Taxonomy" id="1381693"/>
    <lineage>
        <taxon>Eukaryota</taxon>
        <taxon>Sar</taxon>
        <taxon>Alveolata</taxon>
        <taxon>Dinophyceae</taxon>
        <taxon>Suessiales</taxon>
        <taxon>Symbiodiniaceae</taxon>
        <taxon>Durusdinium</taxon>
    </lineage>
</organism>
<dbReference type="Proteomes" id="UP001642484">
    <property type="component" value="Unassembled WGS sequence"/>
</dbReference>
<feature type="region of interest" description="Disordered" evidence="1">
    <location>
        <begin position="590"/>
        <end position="636"/>
    </location>
</feature>
<feature type="compositionally biased region" description="Low complexity" evidence="1">
    <location>
        <begin position="611"/>
        <end position="621"/>
    </location>
</feature>
<protein>
    <submittedName>
        <fullName evidence="2">Uncharacterized protein</fullName>
    </submittedName>
</protein>
<reference evidence="2 3" key="1">
    <citation type="submission" date="2024-02" db="EMBL/GenBank/DDBJ databases">
        <authorList>
            <person name="Chen Y."/>
            <person name="Shah S."/>
            <person name="Dougan E. K."/>
            <person name="Thang M."/>
            <person name="Chan C."/>
        </authorList>
    </citation>
    <scope>NUCLEOTIDE SEQUENCE [LARGE SCALE GENOMIC DNA]</scope>
</reference>
<proteinExistence type="predicted"/>
<gene>
    <name evidence="2" type="ORF">CCMP2556_LOCUS52787</name>
</gene>
<comment type="caution">
    <text evidence="2">The sequence shown here is derived from an EMBL/GenBank/DDBJ whole genome shotgun (WGS) entry which is preliminary data.</text>
</comment>
<evidence type="ECO:0000313" key="3">
    <source>
        <dbReference type="Proteomes" id="UP001642484"/>
    </source>
</evidence>
<keyword evidence="3" id="KW-1185">Reference proteome</keyword>
<accession>A0ABP0SNX1</accession>